<feature type="region of interest" description="Disordered" evidence="1">
    <location>
        <begin position="33"/>
        <end position="97"/>
    </location>
</feature>
<reference evidence="3" key="3">
    <citation type="submission" date="2025-09" db="UniProtKB">
        <authorList>
            <consortium name="Ensembl"/>
        </authorList>
    </citation>
    <scope>IDENTIFICATION</scope>
</reference>
<feature type="signal peptide" evidence="2">
    <location>
        <begin position="1"/>
        <end position="17"/>
    </location>
</feature>
<dbReference type="Ensembl" id="ENSAPLT00020026648.1">
    <property type="protein sequence ID" value="ENSAPLP00020024707.1"/>
    <property type="gene ID" value="ENSAPLG00020017022.1"/>
</dbReference>
<feature type="compositionally biased region" description="Gly residues" evidence="1">
    <location>
        <begin position="33"/>
        <end position="42"/>
    </location>
</feature>
<sequence>MWRTLGLASAFFPGLFALCTRALRWAAPAWSARGGGVPGVGGSPLLAGPGVAGEGQPRRTRSRNPGSAAGGARGAAPGSSGAHGSRPVRSPEQSHAG</sequence>
<protein>
    <recommendedName>
        <fullName evidence="5">Secreted protein</fullName>
    </recommendedName>
</protein>
<proteinExistence type="predicted"/>
<keyword evidence="2" id="KW-0732">Signal</keyword>
<organism evidence="3 4">
    <name type="scientific">Anas platyrhynchos</name>
    <name type="common">Mallard</name>
    <name type="synonym">Anas boschas</name>
    <dbReference type="NCBI Taxonomy" id="8839"/>
    <lineage>
        <taxon>Eukaryota</taxon>
        <taxon>Metazoa</taxon>
        <taxon>Chordata</taxon>
        <taxon>Craniata</taxon>
        <taxon>Vertebrata</taxon>
        <taxon>Euteleostomi</taxon>
        <taxon>Archelosauria</taxon>
        <taxon>Archosauria</taxon>
        <taxon>Dinosauria</taxon>
        <taxon>Saurischia</taxon>
        <taxon>Theropoda</taxon>
        <taxon>Coelurosauria</taxon>
        <taxon>Aves</taxon>
        <taxon>Neognathae</taxon>
        <taxon>Galloanserae</taxon>
        <taxon>Anseriformes</taxon>
        <taxon>Anatidae</taxon>
        <taxon>Anatinae</taxon>
        <taxon>Anas</taxon>
    </lineage>
</organism>
<dbReference type="AlphaFoldDB" id="A0A8B9TSC6"/>
<feature type="chain" id="PRO_5034113905" description="Secreted protein" evidence="2">
    <location>
        <begin position="18"/>
        <end position="97"/>
    </location>
</feature>
<name>A0A8B9TSC6_ANAPL</name>
<reference evidence="3" key="1">
    <citation type="submission" date="2019-08" db="EMBL/GenBank/DDBJ databases">
        <title>Three high-quality genomes provides insights into domestication of ducks.</title>
        <authorList>
            <person name="Hou Z.C."/>
            <person name="Zhu F."/>
            <person name="Yin Z.T."/>
            <person name="Zhang F."/>
        </authorList>
    </citation>
    <scope>NUCLEOTIDE SEQUENCE [LARGE SCALE GENOMIC DNA]</scope>
</reference>
<evidence type="ECO:0000256" key="2">
    <source>
        <dbReference type="SAM" id="SignalP"/>
    </source>
</evidence>
<evidence type="ECO:0000256" key="1">
    <source>
        <dbReference type="SAM" id="MobiDB-lite"/>
    </source>
</evidence>
<reference evidence="3" key="2">
    <citation type="submission" date="2025-08" db="UniProtKB">
        <authorList>
            <consortium name="Ensembl"/>
        </authorList>
    </citation>
    <scope>IDENTIFICATION</scope>
</reference>
<evidence type="ECO:0000313" key="3">
    <source>
        <dbReference type="Ensembl" id="ENSAPLP00020024707.1"/>
    </source>
</evidence>
<feature type="compositionally biased region" description="Low complexity" evidence="1">
    <location>
        <begin position="74"/>
        <end position="87"/>
    </location>
</feature>
<dbReference type="Proteomes" id="UP000694400">
    <property type="component" value="Chromosome 20"/>
</dbReference>
<evidence type="ECO:0000313" key="4">
    <source>
        <dbReference type="Proteomes" id="UP000694400"/>
    </source>
</evidence>
<evidence type="ECO:0008006" key="5">
    <source>
        <dbReference type="Google" id="ProtNLM"/>
    </source>
</evidence>
<accession>A0A8B9TSC6</accession>